<evidence type="ECO:0000256" key="8">
    <source>
        <dbReference type="ARBA" id="ARBA00023287"/>
    </source>
</evidence>
<dbReference type="GO" id="GO:0009986">
    <property type="term" value="C:cell surface"/>
    <property type="evidence" value="ECO:0007669"/>
    <property type="project" value="UniProtKB-SubCell"/>
</dbReference>
<keyword evidence="5 10" id="KW-0812">Transmembrane</keyword>
<keyword evidence="6 10" id="KW-1133">Transmembrane helix</keyword>
<dbReference type="SUPFAM" id="SSF54523">
    <property type="entry name" value="Pili subunits"/>
    <property type="match status" value="1"/>
</dbReference>
<dbReference type="GO" id="GO:0005886">
    <property type="term" value="C:plasma membrane"/>
    <property type="evidence" value="ECO:0007669"/>
    <property type="project" value="UniProtKB-SubCell"/>
</dbReference>
<dbReference type="Gene3D" id="3.30.700.10">
    <property type="entry name" value="Glycoprotein, Type 4 Pilin"/>
    <property type="match status" value="1"/>
</dbReference>
<evidence type="ECO:0000256" key="5">
    <source>
        <dbReference type="ARBA" id="ARBA00022692"/>
    </source>
</evidence>
<dbReference type="PRINTS" id="PR00813">
    <property type="entry name" value="BCTERIALGSPG"/>
</dbReference>
<evidence type="ECO:0000256" key="7">
    <source>
        <dbReference type="ARBA" id="ARBA00023136"/>
    </source>
</evidence>
<dbReference type="RefSeq" id="WP_135347639.1">
    <property type="nucleotide sequence ID" value="NZ_SRJD01000003.1"/>
</dbReference>
<evidence type="ECO:0000256" key="10">
    <source>
        <dbReference type="PIRNR" id="PIRNR029928"/>
    </source>
</evidence>
<keyword evidence="4" id="KW-0488">Methylation</keyword>
<dbReference type="NCBIfam" id="TIGR02532">
    <property type="entry name" value="IV_pilin_GFxxxE"/>
    <property type="match status" value="1"/>
</dbReference>
<comment type="subcellular location">
    <subcellularLocation>
        <location evidence="1">Cell membrane</location>
        <topology evidence="1">Single-pass membrane protein</topology>
    </subcellularLocation>
    <subcellularLocation>
        <location evidence="2">Cell surface</location>
    </subcellularLocation>
</comment>
<feature type="transmembrane region" description="Helical" evidence="10">
    <location>
        <begin position="21"/>
        <end position="40"/>
    </location>
</feature>
<dbReference type="PIRSF" id="PIRSF029928">
    <property type="entry name" value="Late_competence_ComGC"/>
    <property type="match status" value="1"/>
</dbReference>
<evidence type="ECO:0000313" key="11">
    <source>
        <dbReference type="EMBL" id="TGA99617.1"/>
    </source>
</evidence>
<reference evidence="11 12" key="1">
    <citation type="journal article" date="2015" name="Int. J. Syst. Evol. Microbiol.">
        <title>Sporolactobacillus shoreae sp. nov. and Sporolactobacillus spathodeae sp. nov., two spore-forming lactic acid bacteria isolated from tree barks in Thailand.</title>
        <authorList>
            <person name="Thamacharoensuk T."/>
            <person name="Kitahara M."/>
            <person name="Ohkuma M."/>
            <person name="Thongchul N."/>
            <person name="Tanasupawat S."/>
        </authorList>
    </citation>
    <scope>NUCLEOTIDE SEQUENCE [LARGE SCALE GENOMIC DNA]</scope>
    <source>
        <strain evidence="11 12">BK92</strain>
    </source>
</reference>
<keyword evidence="8 10" id="KW-0178">Competence</keyword>
<dbReference type="InterPro" id="IPR012902">
    <property type="entry name" value="N_methyl_site"/>
</dbReference>
<evidence type="ECO:0000256" key="1">
    <source>
        <dbReference type="ARBA" id="ARBA00004162"/>
    </source>
</evidence>
<evidence type="ECO:0000256" key="6">
    <source>
        <dbReference type="ARBA" id="ARBA00022989"/>
    </source>
</evidence>
<dbReference type="Proteomes" id="UP000298347">
    <property type="component" value="Unassembled WGS sequence"/>
</dbReference>
<accession>A0A4Z0GSW2</accession>
<organism evidence="11 12">
    <name type="scientific">Sporolactobacillus shoreae</name>
    <dbReference type="NCBI Taxonomy" id="1465501"/>
    <lineage>
        <taxon>Bacteria</taxon>
        <taxon>Bacillati</taxon>
        <taxon>Bacillota</taxon>
        <taxon>Bacilli</taxon>
        <taxon>Bacillales</taxon>
        <taxon>Sporolactobacillaceae</taxon>
        <taxon>Sporolactobacillus</taxon>
    </lineage>
</organism>
<name>A0A4Z0GSW2_9BACL</name>
<keyword evidence="12" id="KW-1185">Reference proteome</keyword>
<dbReference type="GO" id="GO:0030420">
    <property type="term" value="P:establishment of competence for transformation"/>
    <property type="evidence" value="ECO:0007669"/>
    <property type="project" value="UniProtKB-UniRule"/>
</dbReference>
<keyword evidence="10" id="KW-0813">Transport</keyword>
<evidence type="ECO:0000256" key="9">
    <source>
        <dbReference type="ARBA" id="ARBA00043982"/>
    </source>
</evidence>
<comment type="function">
    <text evidence="10">Required for transformation and DNA binding.</text>
</comment>
<dbReference type="GO" id="GO:0015628">
    <property type="term" value="P:protein secretion by the type II secretion system"/>
    <property type="evidence" value="ECO:0007669"/>
    <property type="project" value="InterPro"/>
</dbReference>
<dbReference type="EMBL" id="SRJD01000003">
    <property type="protein sequence ID" value="TGA99617.1"/>
    <property type="molecule type" value="Genomic_DNA"/>
</dbReference>
<dbReference type="InterPro" id="IPR045584">
    <property type="entry name" value="Pilin-like"/>
</dbReference>
<keyword evidence="7 10" id="KW-0472">Membrane</keyword>
<dbReference type="AlphaFoldDB" id="A0A4Z0GSW2"/>
<proteinExistence type="inferred from homology"/>
<evidence type="ECO:0000256" key="2">
    <source>
        <dbReference type="ARBA" id="ARBA00004241"/>
    </source>
</evidence>
<dbReference type="InterPro" id="IPR016940">
    <property type="entry name" value="ComGC"/>
</dbReference>
<dbReference type="OrthoDB" id="1798043at2"/>
<dbReference type="Pfam" id="PF07963">
    <property type="entry name" value="N_methyl"/>
    <property type="match status" value="1"/>
</dbReference>
<protein>
    <recommendedName>
        <fullName evidence="10">ComG operon protein 3</fullName>
    </recommendedName>
</protein>
<comment type="similarity">
    <text evidence="9 10">Belongs to the ComGC family.</text>
</comment>
<evidence type="ECO:0000313" key="12">
    <source>
        <dbReference type="Proteomes" id="UP000298347"/>
    </source>
</evidence>
<comment type="caution">
    <text evidence="11">The sequence shown here is derived from an EMBL/GenBank/DDBJ whole genome shotgun (WGS) entry which is preliminary data.</text>
</comment>
<dbReference type="NCBIfam" id="NF040999">
    <property type="entry name" value="pilin_ComGC"/>
    <property type="match status" value="1"/>
</dbReference>
<evidence type="ECO:0000256" key="4">
    <source>
        <dbReference type="ARBA" id="ARBA00022481"/>
    </source>
</evidence>
<keyword evidence="3 10" id="KW-1003">Cell membrane</keyword>
<dbReference type="InterPro" id="IPR000983">
    <property type="entry name" value="Bac_GSPG_pilin"/>
</dbReference>
<comment type="subunit">
    <text evidence="10">Homodimer.</text>
</comment>
<sequence length="109" mass="12074">MFKTLRKLIFASERAFTLIEMMVVLMIISILLLIAVPNMIKSQAVVQDKSTEATVKMVQSQISAYQMDNDGALPNSLDILVQQDYVDTIKTSEGEDLIYDSTTGKVSAP</sequence>
<evidence type="ECO:0000256" key="3">
    <source>
        <dbReference type="ARBA" id="ARBA00022475"/>
    </source>
</evidence>
<gene>
    <name evidence="11" type="ORF">E4665_04680</name>
</gene>
<dbReference type="GO" id="GO:0015627">
    <property type="term" value="C:type II protein secretion system complex"/>
    <property type="evidence" value="ECO:0007669"/>
    <property type="project" value="InterPro"/>
</dbReference>